<organism evidence="2 3">
    <name type="scientific">Calycina marina</name>
    <dbReference type="NCBI Taxonomy" id="1763456"/>
    <lineage>
        <taxon>Eukaryota</taxon>
        <taxon>Fungi</taxon>
        <taxon>Dikarya</taxon>
        <taxon>Ascomycota</taxon>
        <taxon>Pezizomycotina</taxon>
        <taxon>Leotiomycetes</taxon>
        <taxon>Helotiales</taxon>
        <taxon>Pezizellaceae</taxon>
        <taxon>Calycina</taxon>
    </lineage>
</organism>
<dbReference type="InterPro" id="IPR015943">
    <property type="entry name" value="WD40/YVTN_repeat-like_dom_sf"/>
</dbReference>
<reference evidence="2" key="1">
    <citation type="journal article" date="2021" name="IMA Fungus">
        <title>Genomic characterization of three marine fungi, including Emericellopsis atlantica sp. nov. with signatures of a generalist lifestyle and marine biomass degradation.</title>
        <authorList>
            <person name="Hagestad O.C."/>
            <person name="Hou L."/>
            <person name="Andersen J.H."/>
            <person name="Hansen E.H."/>
            <person name="Altermark B."/>
            <person name="Li C."/>
            <person name="Kuhnert E."/>
            <person name="Cox R.J."/>
            <person name="Crous P.W."/>
            <person name="Spatafora J.W."/>
            <person name="Lail K."/>
            <person name="Amirebrahimi M."/>
            <person name="Lipzen A."/>
            <person name="Pangilinan J."/>
            <person name="Andreopoulos W."/>
            <person name="Hayes R.D."/>
            <person name="Ng V."/>
            <person name="Grigoriev I.V."/>
            <person name="Jackson S.A."/>
            <person name="Sutton T.D.S."/>
            <person name="Dobson A.D.W."/>
            <person name="Rama T."/>
        </authorList>
    </citation>
    <scope>NUCLEOTIDE SEQUENCE</scope>
    <source>
        <strain evidence="2">TRa3180A</strain>
    </source>
</reference>
<dbReference type="GO" id="GO:0005815">
    <property type="term" value="C:microtubule organizing center"/>
    <property type="evidence" value="ECO:0007669"/>
    <property type="project" value="TreeGrafter"/>
</dbReference>
<dbReference type="AlphaFoldDB" id="A0A9P7Z178"/>
<dbReference type="Gene3D" id="2.130.10.10">
    <property type="entry name" value="YVTN repeat-like/Quinoprotein amine dehydrogenase"/>
    <property type="match status" value="1"/>
</dbReference>
<evidence type="ECO:0000313" key="2">
    <source>
        <dbReference type="EMBL" id="KAG9243227.1"/>
    </source>
</evidence>
<dbReference type="Proteomes" id="UP000887226">
    <property type="component" value="Unassembled WGS sequence"/>
</dbReference>
<name>A0A9P7Z178_9HELO</name>
<dbReference type="EMBL" id="MU253995">
    <property type="protein sequence ID" value="KAG9243227.1"/>
    <property type="molecule type" value="Genomic_DNA"/>
</dbReference>
<protein>
    <recommendedName>
        <fullName evidence="4">WD repeat-containing protein WRAP73</fullName>
    </recommendedName>
</protein>
<gene>
    <name evidence="2" type="ORF">BJ878DRAFT_128268</name>
</gene>
<dbReference type="SUPFAM" id="SSF82171">
    <property type="entry name" value="DPP6 N-terminal domain-like"/>
    <property type="match status" value="1"/>
</dbReference>
<feature type="region of interest" description="Disordered" evidence="1">
    <location>
        <begin position="509"/>
        <end position="530"/>
    </location>
</feature>
<dbReference type="PANTHER" id="PTHR16220:SF0">
    <property type="entry name" value="WD REPEAT-CONTAINING PROTEIN WRAP73"/>
    <property type="match status" value="1"/>
</dbReference>
<evidence type="ECO:0000313" key="3">
    <source>
        <dbReference type="Proteomes" id="UP000887226"/>
    </source>
</evidence>
<dbReference type="InterPro" id="IPR052778">
    <property type="entry name" value="Centrosome-WD_assoc"/>
</dbReference>
<evidence type="ECO:0008006" key="4">
    <source>
        <dbReference type="Google" id="ProtNLM"/>
    </source>
</evidence>
<comment type="caution">
    <text evidence="2">The sequence shown here is derived from an EMBL/GenBank/DDBJ whole genome shotgun (WGS) entry which is preliminary data.</text>
</comment>
<keyword evidence="3" id="KW-1185">Reference proteome</keyword>
<sequence>MRFSRTLKSSVQSLPSPDGTHIATIFPAKLSIRDTGSLEITRVINLPAELAASISWFFWSASSGRILVASSAEIRIYSPTSSQVVATISNPNSGTTRLVHVAFGATENEVCVFSEFGLKLSVFNLTTSKSVDINSPKFFSPGVAARGLSYRPQTLNLALLTRNGGKDIVSIHARDTLEVTRSWNPDTIDAQGLSWSADGRWLAVWESASQGHRFLIYAADGYIYKTWNGPIPTTGDTDFSLGPGIKLFEWNRSGSHVAVGDYSSRVIVLSAPLFTESMNLLHTANVKPAEGLQVWQELATAQHGGVRRDFIQARQIISPPASTTTSTSDSNTKSGTNTITFDKSGTLLATKVEIIPTTIWIWDISTKILRTVLILHAPIAKLTWHPTIDELLLIRCEGPDNRALVHLWCPSWESPQIIDFAAQLPGGKILGKTVGRWLNTRSATAVIFFSDSQDCILASLSGPDDSTVPWQDAEVRGLDIYRRREESPLNLVAADKKASFDRVSEIVDDDNADRRSGGSEDYVEDTFLRK</sequence>
<dbReference type="GO" id="GO:1990810">
    <property type="term" value="P:microtubule anchoring at mitotic spindle pole body"/>
    <property type="evidence" value="ECO:0007669"/>
    <property type="project" value="TreeGrafter"/>
</dbReference>
<evidence type="ECO:0000256" key="1">
    <source>
        <dbReference type="SAM" id="MobiDB-lite"/>
    </source>
</evidence>
<dbReference type="GO" id="GO:1990811">
    <property type="term" value="C:MWP complex"/>
    <property type="evidence" value="ECO:0007669"/>
    <property type="project" value="TreeGrafter"/>
</dbReference>
<accession>A0A9P7Z178</accession>
<proteinExistence type="predicted"/>
<dbReference type="PANTHER" id="PTHR16220">
    <property type="entry name" value="WD REPEAT PROTEIN 8-RELATED"/>
    <property type="match status" value="1"/>
</dbReference>
<dbReference type="OrthoDB" id="308690at2759"/>